<dbReference type="PANTHER" id="PTHR10422">
    <property type="entry name" value="CYTOCHROME C OXIDASE SUBUNIT 1"/>
    <property type="match status" value="1"/>
</dbReference>
<feature type="transmembrane region" description="Helical" evidence="1">
    <location>
        <begin position="323"/>
        <end position="344"/>
    </location>
</feature>
<feature type="transmembrane region" description="Helical" evidence="1">
    <location>
        <begin position="658"/>
        <end position="685"/>
    </location>
</feature>
<organism evidence="3 4">
    <name type="scientific">Candidatus Methanoperedens nitratireducens</name>
    <dbReference type="NCBI Taxonomy" id="1392998"/>
    <lineage>
        <taxon>Archaea</taxon>
        <taxon>Methanobacteriati</taxon>
        <taxon>Methanobacteriota</taxon>
        <taxon>Stenosarchaea group</taxon>
        <taxon>Methanomicrobia</taxon>
        <taxon>Methanosarcinales</taxon>
        <taxon>ANME-2 cluster</taxon>
        <taxon>Candidatus Methanoperedentaceae</taxon>
        <taxon>Candidatus Methanoperedens</taxon>
    </lineage>
</organism>
<dbReference type="GO" id="GO:0016020">
    <property type="term" value="C:membrane"/>
    <property type="evidence" value="ECO:0007669"/>
    <property type="project" value="InterPro"/>
</dbReference>
<dbReference type="PANTHER" id="PTHR10422:SF38">
    <property type="entry name" value="CYTOCHROME B SUBUNIT OF NITRIC OXIDE REDUCTASE"/>
    <property type="match status" value="1"/>
</dbReference>
<proteinExistence type="predicted"/>
<dbReference type="Pfam" id="PF00115">
    <property type="entry name" value="COX1"/>
    <property type="match status" value="1"/>
</dbReference>
<dbReference type="EMBL" id="FZMP01000203">
    <property type="protein sequence ID" value="SNQ62040.1"/>
    <property type="molecule type" value="Genomic_DNA"/>
</dbReference>
<dbReference type="GO" id="GO:0009060">
    <property type="term" value="P:aerobic respiration"/>
    <property type="evidence" value="ECO:0007669"/>
    <property type="project" value="InterPro"/>
</dbReference>
<dbReference type="InterPro" id="IPR054309">
    <property type="entry name" value="NorB_cytochrome_c-like"/>
</dbReference>
<feature type="transmembrane region" description="Helical" evidence="1">
    <location>
        <begin position="276"/>
        <end position="298"/>
    </location>
</feature>
<keyword evidence="1" id="KW-0812">Transmembrane</keyword>
<feature type="transmembrane region" description="Helical" evidence="1">
    <location>
        <begin position="480"/>
        <end position="504"/>
    </location>
</feature>
<feature type="transmembrane region" description="Helical" evidence="1">
    <location>
        <begin position="538"/>
        <end position="563"/>
    </location>
</feature>
<evidence type="ECO:0000256" key="1">
    <source>
        <dbReference type="SAM" id="Phobius"/>
    </source>
</evidence>
<feature type="transmembrane region" description="Helical" evidence="1">
    <location>
        <begin position="624"/>
        <end position="646"/>
    </location>
</feature>
<dbReference type="Proteomes" id="UP000218615">
    <property type="component" value="Unassembled WGS sequence"/>
</dbReference>
<dbReference type="GO" id="GO:0004129">
    <property type="term" value="F:cytochrome-c oxidase activity"/>
    <property type="evidence" value="ECO:0007669"/>
    <property type="project" value="InterPro"/>
</dbReference>
<evidence type="ECO:0000259" key="2">
    <source>
        <dbReference type="Pfam" id="PF22085"/>
    </source>
</evidence>
<feature type="transmembrane region" description="Helical" evidence="1">
    <location>
        <begin position="584"/>
        <end position="604"/>
    </location>
</feature>
<protein>
    <submittedName>
        <fullName evidence="3">Nitric oxide reductase large subunit</fullName>
    </submittedName>
</protein>
<dbReference type="Pfam" id="PF22085">
    <property type="entry name" value="NorB_cytochrome_c-like"/>
    <property type="match status" value="1"/>
</dbReference>
<feature type="domain" description="Nitric oxide reductase subunit B cytochrome c-like" evidence="2">
    <location>
        <begin position="37"/>
        <end position="208"/>
    </location>
</feature>
<name>A0A284VRY2_9EURY</name>
<keyword evidence="1" id="KW-0472">Membrane</keyword>
<feature type="transmembrane region" description="Helical" evidence="1">
    <location>
        <begin position="223"/>
        <end position="243"/>
    </location>
</feature>
<dbReference type="Gene3D" id="1.20.210.10">
    <property type="entry name" value="Cytochrome c oxidase-like, subunit I domain"/>
    <property type="match status" value="1"/>
</dbReference>
<dbReference type="AlphaFoldDB" id="A0A284VRY2"/>
<feature type="transmembrane region" description="Helical" evidence="1">
    <location>
        <begin position="442"/>
        <end position="460"/>
    </location>
</feature>
<feature type="transmembrane region" description="Helical" evidence="1">
    <location>
        <begin position="356"/>
        <end position="375"/>
    </location>
</feature>
<keyword evidence="4" id="KW-1185">Reference proteome</keyword>
<dbReference type="InterPro" id="IPR000883">
    <property type="entry name" value="Cyt_C_Oxase_1"/>
</dbReference>
<sequence length="755" mass="84288">MVSRIYKIVLFLAFAVSIIFLLVGGYYTSSETVPYPGKVVSGDKTLTDGAAIKRGEAVWQKYGLMDLGSIWGHGTVRGPDFSAQSLHMMGQEMRNYYAAELYKMPYAQLDQGSRAAIDTRVISEIKENRYDGGGDVLTLAPAQAYAYQKIKEYYQNVFSGGSKQENILPDTVKSSDERNDLADFFFWTGWAAGTNRPGLDYTYTTNWPRDPSVGNDLPAESVLWTYVSLLAMLVALGVVVYIIHAYGFWGGGKQNPDVAVAIANAPITSSQRMTGMFFLVAIALFLVQTLVGGLMSHYTVNPLSFYGMDFIANLLPYNLVKSWHLQLAVFWIAVSWIGASLYLSPLLTGKEPKHQGLLVSVLFIAILIVAAGSLLGEAAGIKGLLNGDLWYWFGHQGWEFLELGRLWQILLFLGLVIWLFIVYRVVKGIFQKGKERGDLPHMYFYSAIAIVGFYAFTFLVRRDIHITMADYWRWWMVHIWVESIFEFFAVAIIALITVSLGLAGKEGALKVVYLSATLAFISGILGTGHHLFWFGDPAFWVGVGGVFSTLEPIPLITLVARAWREQNHLEKVGVKFPYKWPMRFIIASSLWNFLGAGAFGFILTTPVANYYEHGTYLTTNHGHTALFGVYGMLAIALILIAYRGIVKPEFWDDRPIKLSFIALNAGFLIMSFGTLFLAGLVQLGYTTSAAGGVWYARSPEFFNSPAFQLLGSFRIIPDTLIIVFGVLPLLYFMVTTIMRRKEATIKEEEPIFKTS</sequence>
<feature type="transmembrane region" description="Helical" evidence="1">
    <location>
        <begin position="705"/>
        <end position="732"/>
    </location>
</feature>
<feature type="transmembrane region" description="Helical" evidence="1">
    <location>
        <begin position="511"/>
        <end position="532"/>
    </location>
</feature>
<evidence type="ECO:0000313" key="3">
    <source>
        <dbReference type="EMBL" id="SNQ62040.1"/>
    </source>
</evidence>
<dbReference type="RefSeq" id="WP_096206656.1">
    <property type="nucleotide sequence ID" value="NZ_FZMP01000203.1"/>
</dbReference>
<dbReference type="SUPFAM" id="SSF81442">
    <property type="entry name" value="Cytochrome c oxidase subunit I-like"/>
    <property type="match status" value="1"/>
</dbReference>
<evidence type="ECO:0000313" key="4">
    <source>
        <dbReference type="Proteomes" id="UP000218615"/>
    </source>
</evidence>
<dbReference type="OrthoDB" id="234602at2157"/>
<accession>A0A284VRY2</accession>
<dbReference type="InterPro" id="IPR036927">
    <property type="entry name" value="Cyt_c_oxase-like_su1_sf"/>
</dbReference>
<keyword evidence="1" id="KW-1133">Transmembrane helix</keyword>
<gene>
    <name evidence="3" type="ORF">MNV_560086</name>
</gene>
<reference evidence="4" key="1">
    <citation type="submission" date="2017-06" db="EMBL/GenBank/DDBJ databases">
        <authorList>
            <person name="Cremers G."/>
        </authorList>
    </citation>
    <scope>NUCLEOTIDE SEQUENCE [LARGE SCALE GENOMIC DNA]</scope>
</reference>
<feature type="transmembrane region" description="Helical" evidence="1">
    <location>
        <begin position="406"/>
        <end position="426"/>
    </location>
</feature>
<dbReference type="GO" id="GO:0020037">
    <property type="term" value="F:heme binding"/>
    <property type="evidence" value="ECO:0007669"/>
    <property type="project" value="InterPro"/>
</dbReference>